<evidence type="ECO:0000256" key="4">
    <source>
        <dbReference type="ARBA" id="ARBA00023212"/>
    </source>
</evidence>
<comment type="subcellular location">
    <subcellularLocation>
        <location evidence="1">Cytoplasm</location>
        <location evidence="1">Cytoskeleton</location>
        <location evidence="1">Microtubule organizing center</location>
        <location evidence="1">Centrosome</location>
    </subcellularLocation>
</comment>
<evidence type="ECO:0000313" key="8">
    <source>
        <dbReference type="EMBL" id="EER03718.1"/>
    </source>
</evidence>
<dbReference type="Pfam" id="PF16531">
    <property type="entry name" value="SAS-6_N"/>
    <property type="match status" value="1"/>
</dbReference>
<keyword evidence="9" id="KW-1185">Reference proteome</keyword>
<evidence type="ECO:0000256" key="1">
    <source>
        <dbReference type="ARBA" id="ARBA00004300"/>
    </source>
</evidence>
<dbReference type="Proteomes" id="UP000007800">
    <property type="component" value="Unassembled WGS sequence"/>
</dbReference>
<dbReference type="RefSeq" id="XP_002771902.1">
    <property type="nucleotide sequence ID" value="XM_002771856.1"/>
</dbReference>
<proteinExistence type="predicted"/>
<keyword evidence="5" id="KW-0131">Cell cycle</keyword>
<evidence type="ECO:0000256" key="5">
    <source>
        <dbReference type="ARBA" id="ARBA00023306"/>
    </source>
</evidence>
<dbReference type="SUPFAM" id="SSF57997">
    <property type="entry name" value="Tropomyosin"/>
    <property type="match status" value="1"/>
</dbReference>
<evidence type="ECO:0000256" key="6">
    <source>
        <dbReference type="SAM" id="Coils"/>
    </source>
</evidence>
<reference evidence="8 9" key="1">
    <citation type="submission" date="2008-07" db="EMBL/GenBank/DDBJ databases">
        <authorList>
            <person name="El-Sayed N."/>
            <person name="Caler E."/>
            <person name="Inman J."/>
            <person name="Amedeo P."/>
            <person name="Hass B."/>
            <person name="Wortman J."/>
        </authorList>
    </citation>
    <scope>NUCLEOTIDE SEQUENCE [LARGE SCALE GENOMIC DNA]</scope>
    <source>
        <strain evidence="9">ATCC 50983 / TXsc</strain>
    </source>
</reference>
<feature type="domain" description="Spindle assembly abnormal protein 6 N-terminal" evidence="7">
    <location>
        <begin position="36"/>
        <end position="123"/>
    </location>
</feature>
<dbReference type="InParanoid" id="C5LHW4"/>
<dbReference type="Gene3D" id="2.170.210.20">
    <property type="entry name" value="Spindle assembly abnormal protein 6, N-terminal domain"/>
    <property type="match status" value="1"/>
</dbReference>
<dbReference type="OrthoDB" id="49058at2759"/>
<evidence type="ECO:0000256" key="3">
    <source>
        <dbReference type="ARBA" id="ARBA00023054"/>
    </source>
</evidence>
<dbReference type="Gene3D" id="1.10.287.1490">
    <property type="match status" value="1"/>
</dbReference>
<dbReference type="OMA" id="GKMGFKW"/>
<dbReference type="PANTHER" id="PTHR44281">
    <property type="entry name" value="SPINDLE ASSEMBLY ABNORMAL PROTEIN 6 HOMOLOG"/>
    <property type="match status" value="1"/>
</dbReference>
<dbReference type="InterPro" id="IPR032396">
    <property type="entry name" value="SAS-6_N"/>
</dbReference>
<evidence type="ECO:0000313" key="9">
    <source>
        <dbReference type="Proteomes" id="UP000007800"/>
    </source>
</evidence>
<keyword evidence="8" id="KW-0477">Merozoite</keyword>
<keyword evidence="2" id="KW-0963">Cytoplasm</keyword>
<dbReference type="GeneID" id="9048212"/>
<dbReference type="PANTHER" id="PTHR44281:SF2">
    <property type="entry name" value="SPINDLE ASSEMBLY ABNORMAL PROTEIN 6 HOMOLOG"/>
    <property type="match status" value="1"/>
</dbReference>
<gene>
    <name evidence="8" type="ORF">Pmar_PMAR023015</name>
</gene>
<evidence type="ECO:0000256" key="2">
    <source>
        <dbReference type="ARBA" id="ARBA00022490"/>
    </source>
</evidence>
<dbReference type="GO" id="GO:0005813">
    <property type="term" value="C:centrosome"/>
    <property type="evidence" value="ECO:0007669"/>
    <property type="project" value="UniProtKB-SubCell"/>
</dbReference>
<organism evidence="9">
    <name type="scientific">Perkinsus marinus (strain ATCC 50983 / TXsc)</name>
    <dbReference type="NCBI Taxonomy" id="423536"/>
    <lineage>
        <taxon>Eukaryota</taxon>
        <taxon>Sar</taxon>
        <taxon>Alveolata</taxon>
        <taxon>Perkinsozoa</taxon>
        <taxon>Perkinsea</taxon>
        <taxon>Perkinsida</taxon>
        <taxon>Perkinsidae</taxon>
        <taxon>Perkinsus</taxon>
    </lineage>
</organism>
<accession>C5LHW4</accession>
<dbReference type="EMBL" id="GG682149">
    <property type="protein sequence ID" value="EER03718.1"/>
    <property type="molecule type" value="Genomic_DNA"/>
</dbReference>
<keyword evidence="4" id="KW-0206">Cytoskeleton</keyword>
<dbReference type="AlphaFoldDB" id="C5LHW4"/>
<evidence type="ECO:0000259" key="7">
    <source>
        <dbReference type="Pfam" id="PF16531"/>
    </source>
</evidence>
<feature type="coiled-coil region" evidence="6">
    <location>
        <begin position="238"/>
        <end position="461"/>
    </location>
</feature>
<dbReference type="InterPro" id="IPR038558">
    <property type="entry name" value="SAS-6_N_sf"/>
</dbReference>
<sequence>MAASSSSGPVYSSENEQVLYVRDVRVRIRPLDREEYTLSLAETDYHTLKTEQRLLVDFQNFPKMITELVAECVKWGAHNGSSPPTGGQNMSVYLAVGESTVESTLSIIEANQFREITHLCLRMRKGTDEVLKHYLASKLSHFQQLAERLEETLCNTEKELRRVTTERQSQADEINLMKAERCQLEQSLKAVHERELAEISERHAREIRDNHHTYPHRRRLESALFVPNRLTAERDNVVKELSTQLETAQAAAESSTKAATEANEKIVVLENSLASLTRKLEAASKELEEDKERYGSTSAEVKRLEKENYALEKRLSEAEVSLALSKEQLVAKEELANKSRELLEQANQQKSSLEEQIQMYRSSLTQLEEKLSVSFKETTKGNEVIKKLQDQIKSYKSRVKGLKQDMQTHEETIHELDHRLLEEQRSHDDTKLEHKRALDALDRAQEECDSTRAKLAEAHKLLESNEQVISYLNKRLTDRDVKDIIIKQWVWRISLRRRRLRRPLLPHLLPLFTVDWRLDRSGEQSEVMESLTPTLSLGDVHFDLTKGFPRIPHKLTWKEKLAKILGALVTRPPVHLLMVVGQMLACALSGIYAASQLVAAGSPRVPSHFQLTQDALSDGLEGFVEITSSGLR</sequence>
<name>C5LHW4_PERM5</name>
<keyword evidence="3 6" id="KW-0175">Coiled coil</keyword>
<protein>
    <submittedName>
        <fullName evidence="8">Merozoite surface protein, putative</fullName>
    </submittedName>
</protein>